<dbReference type="VEuPathDB" id="VectorBase:ISCI006537"/>
<dbReference type="EMBL" id="ABJB010642701">
    <property type="status" value="NOT_ANNOTATED_CDS"/>
    <property type="molecule type" value="Genomic_DNA"/>
</dbReference>
<sequence length="56" mass="6583">LPPPGRLPRHRPEARTPPRKRRRRKSPRRRTTTWDSVSSTEEGNVTRVNKTTVKQP</sequence>
<feature type="compositionally biased region" description="Basic residues" evidence="1">
    <location>
        <begin position="17"/>
        <end position="31"/>
    </location>
</feature>
<feature type="region of interest" description="Disordered" evidence="1">
    <location>
        <begin position="1"/>
        <end position="56"/>
    </location>
</feature>
<evidence type="ECO:0000313" key="3">
    <source>
        <dbReference type="EnsemblMetazoa" id="ISCW006537-PA"/>
    </source>
</evidence>
<feature type="non-terminal residue" evidence="2">
    <location>
        <position position="1"/>
    </location>
</feature>
<accession>B7PQC4</accession>
<protein>
    <submittedName>
        <fullName evidence="2 3">Uncharacterized protein</fullName>
    </submittedName>
</protein>
<name>B7PQC4_IXOSC</name>
<organism>
    <name type="scientific">Ixodes scapularis</name>
    <name type="common">Black-legged tick</name>
    <name type="synonym">Deer tick</name>
    <dbReference type="NCBI Taxonomy" id="6945"/>
    <lineage>
        <taxon>Eukaryota</taxon>
        <taxon>Metazoa</taxon>
        <taxon>Ecdysozoa</taxon>
        <taxon>Arthropoda</taxon>
        <taxon>Chelicerata</taxon>
        <taxon>Arachnida</taxon>
        <taxon>Acari</taxon>
        <taxon>Parasitiformes</taxon>
        <taxon>Ixodida</taxon>
        <taxon>Ixodoidea</taxon>
        <taxon>Ixodidae</taxon>
        <taxon>Ixodinae</taxon>
        <taxon>Ixodes</taxon>
    </lineage>
</organism>
<dbReference type="VEuPathDB" id="VectorBase:ISCW006537"/>
<dbReference type="InParanoid" id="B7PQC4"/>
<evidence type="ECO:0000256" key="1">
    <source>
        <dbReference type="SAM" id="MobiDB-lite"/>
    </source>
</evidence>
<dbReference type="PaxDb" id="6945-B7PQC4"/>
<gene>
    <name evidence="2" type="ORF">IscW_ISCW006537</name>
</gene>
<evidence type="ECO:0000313" key="2">
    <source>
        <dbReference type="EMBL" id="EEC08796.1"/>
    </source>
</evidence>
<reference evidence="2 4" key="1">
    <citation type="submission" date="2008-03" db="EMBL/GenBank/DDBJ databases">
        <title>Annotation of Ixodes scapularis.</title>
        <authorList>
            <consortium name="Ixodes scapularis Genome Project Consortium"/>
            <person name="Caler E."/>
            <person name="Hannick L.I."/>
            <person name="Bidwell S."/>
            <person name="Joardar V."/>
            <person name="Thiagarajan M."/>
            <person name="Amedeo P."/>
            <person name="Galinsky K.J."/>
            <person name="Schobel S."/>
            <person name="Inman J."/>
            <person name="Hostetler J."/>
            <person name="Miller J."/>
            <person name="Hammond M."/>
            <person name="Megy K."/>
            <person name="Lawson D."/>
            <person name="Kodira C."/>
            <person name="Sutton G."/>
            <person name="Meyer J."/>
            <person name="Hill C.A."/>
            <person name="Birren B."/>
            <person name="Nene V."/>
            <person name="Collins F."/>
            <person name="Alarcon-Chaidez F."/>
            <person name="Wikel S."/>
            <person name="Strausberg R."/>
        </authorList>
    </citation>
    <scope>NUCLEOTIDE SEQUENCE [LARGE SCALE GENOMIC DNA]</scope>
    <source>
        <strain evidence="4">Wikel</strain>
        <strain evidence="2">Wikel colony</strain>
    </source>
</reference>
<proteinExistence type="predicted"/>
<feature type="non-terminal residue" evidence="2">
    <location>
        <position position="56"/>
    </location>
</feature>
<dbReference type="Proteomes" id="UP000001555">
    <property type="component" value="Unassembled WGS sequence"/>
</dbReference>
<dbReference type="EMBL" id="DS764218">
    <property type="protein sequence ID" value="EEC08796.1"/>
    <property type="molecule type" value="Genomic_DNA"/>
</dbReference>
<evidence type="ECO:0000313" key="4">
    <source>
        <dbReference type="Proteomes" id="UP000001555"/>
    </source>
</evidence>
<reference evidence="3" key="2">
    <citation type="submission" date="2020-05" db="UniProtKB">
        <authorList>
            <consortium name="EnsemblMetazoa"/>
        </authorList>
    </citation>
    <scope>IDENTIFICATION</scope>
    <source>
        <strain evidence="3">wikel</strain>
    </source>
</reference>
<feature type="compositionally biased region" description="Polar residues" evidence="1">
    <location>
        <begin position="34"/>
        <end position="56"/>
    </location>
</feature>
<dbReference type="HOGENOM" id="CLU_3020261_0_0_1"/>
<keyword evidence="4" id="KW-1185">Reference proteome</keyword>
<dbReference type="EnsemblMetazoa" id="ISCW006537-RA">
    <property type="protein sequence ID" value="ISCW006537-PA"/>
    <property type="gene ID" value="ISCW006537"/>
</dbReference>
<dbReference type="AlphaFoldDB" id="B7PQC4"/>